<dbReference type="PROSITE" id="PS50093">
    <property type="entry name" value="PKD"/>
    <property type="match status" value="3"/>
</dbReference>
<dbReference type="InterPro" id="IPR025965">
    <property type="entry name" value="FlgD/Vpr_Ig-like"/>
</dbReference>
<evidence type="ECO:0000313" key="4">
    <source>
        <dbReference type="Proteomes" id="UP001652504"/>
    </source>
</evidence>
<comment type="caution">
    <text evidence="3">The sequence shown here is derived from an EMBL/GenBank/DDBJ whole genome shotgun (WGS) entry which is preliminary data.</text>
</comment>
<dbReference type="InterPro" id="IPR000601">
    <property type="entry name" value="PKD_dom"/>
</dbReference>
<dbReference type="CDD" id="cd00146">
    <property type="entry name" value="PKD"/>
    <property type="match status" value="2"/>
</dbReference>
<feature type="signal peptide" evidence="1">
    <location>
        <begin position="1"/>
        <end position="27"/>
    </location>
</feature>
<reference evidence="3 4" key="1">
    <citation type="submission" date="2022-10" db="EMBL/GenBank/DDBJ databases">
        <title>Aestuariibacter sp. AA17 isolated from Montipora capitata coral fragment.</title>
        <authorList>
            <person name="Emsley S.A."/>
            <person name="Pfannmuller K.M."/>
            <person name="Loughran R.M."/>
            <person name="Shlafstein M."/>
            <person name="Papke E."/>
            <person name="Saw J.H."/>
            <person name="Ushijima B."/>
            <person name="Videau P."/>
        </authorList>
    </citation>
    <scope>NUCLEOTIDE SEQUENCE [LARGE SCALE GENOMIC DNA]</scope>
    <source>
        <strain evidence="3 4">AA17</strain>
    </source>
</reference>
<dbReference type="RefSeq" id="WP_263713656.1">
    <property type="nucleotide sequence ID" value="NZ_JAOWKX010000010.1"/>
</dbReference>
<gene>
    <name evidence="3" type="ORF">OE749_16865</name>
</gene>
<evidence type="ECO:0000259" key="2">
    <source>
        <dbReference type="PROSITE" id="PS50093"/>
    </source>
</evidence>
<dbReference type="Pfam" id="PF13860">
    <property type="entry name" value="FlgD_ig"/>
    <property type="match status" value="2"/>
</dbReference>
<dbReference type="InterPro" id="IPR035986">
    <property type="entry name" value="PKD_dom_sf"/>
</dbReference>
<dbReference type="PANTHER" id="PTHR36842:SF1">
    <property type="entry name" value="PROTEIN TOLB"/>
    <property type="match status" value="1"/>
</dbReference>
<dbReference type="SMART" id="SM00089">
    <property type="entry name" value="PKD"/>
    <property type="match status" value="3"/>
</dbReference>
<feature type="domain" description="PKD" evidence="2">
    <location>
        <begin position="405"/>
        <end position="495"/>
    </location>
</feature>
<dbReference type="InterPro" id="IPR022409">
    <property type="entry name" value="PKD/Chitinase_dom"/>
</dbReference>
<evidence type="ECO:0000313" key="3">
    <source>
        <dbReference type="EMBL" id="MCV2886369.1"/>
    </source>
</evidence>
<sequence length="801" mass="87118">MRYLKRFSVEFCLIVLFACLLSGHAHSAVDETRLTLLTPDQFTLEYGDAEYNRRTGKTSYDIAVTNSTTLPLQGPVYMVVSGFGNDATLDNADDMTTSGQPVIRIDETSWQAGEVLQFTLIWTLASRQRLNFVVNPYVVPDIPLPEITSFSASSNNIVLGQSVELSWTTSNAESVSIAPAIGVVDNNGSYTVTPPGTTVYTLTATNGTGSANASQTIVVSPLLKLSIRATPESGFAPISIRFSPLTDTFTAIERYRWDFNGDGNFDRTDTVGRDQTYYYASPGQYTVLLEALASDGTLQTATYDLDVTNQPPVVNASVNVTNGEVPLAVSFFASATDSNGIALYEWDFDNDGSIDYSSTSSGNTGHVFNDAGNYQARVIVTDNEGAQTETALPNIEIRALPAGSPSVTMSLSRISGTAPLSVNFNGIVDADPSVSVVSWNWDFDGDGTTDSQDASPSHVYTSAGVFFPALEVVMSDGQTAIDIRKVTVNATEPRLYEVNDHTLSTDIGDVSQINTRLYSDTDIQLQIEDVNNQVVSVLIPWQLRTSGNYVDAWDGTDASGNPMPEGQYYAVLLYKENDVELRVDLRDSTGGRQYNPSRTRIPSRFSPFDNDPLDITFTLQRPSEVTAFMGLFRTNTRLVTFLQRQPLGAGSYTIYWNGEAPNGEIVEPIPGNPFLFGIWGWELADNVIYVKNAPQLSGLTVLPGILDPTSNNAIKDGNSKIRFTLSKDASIEVTVASVDSGSEVAHRYYANQAAGTVEVLWDGKGDDDDYLAPGSYRIAVNAVDSNGVRSMSLFGMQRIYY</sequence>
<name>A0ABT3ACG7_9ALTE</name>
<organism evidence="3 4">
    <name type="scientific">Fluctibacter corallii</name>
    <dbReference type="NCBI Taxonomy" id="2984329"/>
    <lineage>
        <taxon>Bacteria</taxon>
        <taxon>Pseudomonadati</taxon>
        <taxon>Pseudomonadota</taxon>
        <taxon>Gammaproteobacteria</taxon>
        <taxon>Alteromonadales</taxon>
        <taxon>Alteromonadaceae</taxon>
        <taxon>Fluctibacter</taxon>
    </lineage>
</organism>
<keyword evidence="4" id="KW-1185">Reference proteome</keyword>
<feature type="domain" description="PKD" evidence="2">
    <location>
        <begin position="223"/>
        <end position="308"/>
    </location>
</feature>
<dbReference type="Gene3D" id="2.60.40.4070">
    <property type="match status" value="2"/>
</dbReference>
<keyword evidence="1" id="KW-0732">Signal</keyword>
<dbReference type="Gene3D" id="2.60.40.10">
    <property type="entry name" value="Immunoglobulins"/>
    <property type="match status" value="3"/>
</dbReference>
<proteinExistence type="predicted"/>
<feature type="domain" description="PKD" evidence="2">
    <location>
        <begin position="312"/>
        <end position="391"/>
    </location>
</feature>
<feature type="chain" id="PRO_5046428879" evidence="1">
    <location>
        <begin position="28"/>
        <end position="801"/>
    </location>
</feature>
<dbReference type="Pfam" id="PF18911">
    <property type="entry name" value="PKD_4"/>
    <property type="match status" value="2"/>
</dbReference>
<dbReference type="SUPFAM" id="SSF49299">
    <property type="entry name" value="PKD domain"/>
    <property type="match status" value="3"/>
</dbReference>
<protein>
    <submittedName>
        <fullName evidence="3">PKD domain-containing protein</fullName>
    </submittedName>
</protein>
<dbReference type="EMBL" id="JAOWKX010000010">
    <property type="protein sequence ID" value="MCV2886369.1"/>
    <property type="molecule type" value="Genomic_DNA"/>
</dbReference>
<dbReference type="Proteomes" id="UP001652504">
    <property type="component" value="Unassembled WGS sequence"/>
</dbReference>
<accession>A0ABT3ACG7</accession>
<dbReference type="InterPro" id="IPR013783">
    <property type="entry name" value="Ig-like_fold"/>
</dbReference>
<dbReference type="PANTHER" id="PTHR36842">
    <property type="entry name" value="PROTEIN TOLB HOMOLOG"/>
    <property type="match status" value="1"/>
</dbReference>
<evidence type="ECO:0000256" key="1">
    <source>
        <dbReference type="SAM" id="SignalP"/>
    </source>
</evidence>